<evidence type="ECO:0000313" key="7">
    <source>
        <dbReference type="Proteomes" id="UP000476837"/>
    </source>
</evidence>
<accession>A0A6L3ASV4</accession>
<name>A0A6L3ASV4_AZOBR</name>
<dbReference type="PANTHER" id="PTHR30483">
    <property type="entry name" value="LEUCINE-SPECIFIC-BINDING PROTEIN"/>
    <property type="match status" value="1"/>
</dbReference>
<protein>
    <recommendedName>
        <fullName evidence="5">Leucine-binding protein domain-containing protein</fullName>
    </recommendedName>
</protein>
<feature type="chain" id="PRO_5026700664" description="Leucine-binding protein domain-containing protein" evidence="4">
    <location>
        <begin position="26"/>
        <end position="418"/>
    </location>
</feature>
<reference evidence="6 7" key="1">
    <citation type="submission" date="2018-07" db="EMBL/GenBank/DDBJ databases">
        <title>Genome sequence of Roseomonas fauriae ATCC 49958.</title>
        <authorList>
            <person name="Sant'Anna F.H."/>
            <person name="Baldani J.I."/>
            <person name="Zilli J.E."/>
            <person name="Reis V.M."/>
            <person name="Hartmann A."/>
            <person name="Cruz L."/>
            <person name="de Souza E.M."/>
            <person name="de Oliveira Pedrosa F."/>
            <person name="Passaglia L.M.P."/>
        </authorList>
    </citation>
    <scope>NUCLEOTIDE SEQUENCE [LARGE SCALE GENOMIC DNA]</scope>
    <source>
        <strain evidence="6 7">ATCC 49958</strain>
    </source>
</reference>
<evidence type="ECO:0000256" key="4">
    <source>
        <dbReference type="SAM" id="SignalP"/>
    </source>
</evidence>
<dbReference type="InterPro" id="IPR051010">
    <property type="entry name" value="BCAA_transport"/>
</dbReference>
<dbReference type="AlphaFoldDB" id="A0A6L3ASV4"/>
<evidence type="ECO:0000313" key="6">
    <source>
        <dbReference type="EMBL" id="KAA0678324.1"/>
    </source>
</evidence>
<organism evidence="6 7">
    <name type="scientific">Azospirillum brasilense</name>
    <dbReference type="NCBI Taxonomy" id="192"/>
    <lineage>
        <taxon>Bacteria</taxon>
        <taxon>Pseudomonadati</taxon>
        <taxon>Pseudomonadota</taxon>
        <taxon>Alphaproteobacteria</taxon>
        <taxon>Rhodospirillales</taxon>
        <taxon>Azospirillaceae</taxon>
        <taxon>Azospirillum</taxon>
    </lineage>
</organism>
<dbReference type="CDD" id="cd06340">
    <property type="entry name" value="PBP1_ABC_ligand_binding-like"/>
    <property type="match status" value="1"/>
</dbReference>
<dbReference type="Gene3D" id="3.40.50.2300">
    <property type="match status" value="2"/>
</dbReference>
<evidence type="ECO:0000256" key="3">
    <source>
        <dbReference type="ARBA" id="ARBA00022970"/>
    </source>
</evidence>
<dbReference type="SUPFAM" id="SSF53822">
    <property type="entry name" value="Periplasmic binding protein-like I"/>
    <property type="match status" value="1"/>
</dbReference>
<dbReference type="RefSeq" id="WP_149167732.1">
    <property type="nucleotide sequence ID" value="NZ_QOKV01000028.1"/>
</dbReference>
<keyword evidence="3" id="KW-0029">Amino-acid transport</keyword>
<dbReference type="InterPro" id="IPR028081">
    <property type="entry name" value="Leu-bd"/>
</dbReference>
<dbReference type="InterPro" id="IPR028082">
    <property type="entry name" value="Peripla_BP_I"/>
</dbReference>
<gene>
    <name evidence="6" type="ORF">DS837_27875</name>
</gene>
<evidence type="ECO:0000259" key="5">
    <source>
        <dbReference type="Pfam" id="PF13458"/>
    </source>
</evidence>
<evidence type="ECO:0000256" key="1">
    <source>
        <dbReference type="ARBA" id="ARBA00010062"/>
    </source>
</evidence>
<comment type="caution">
    <text evidence="6">The sequence shown here is derived from an EMBL/GenBank/DDBJ whole genome shotgun (WGS) entry which is preliminary data.</text>
</comment>
<dbReference type="Proteomes" id="UP000476837">
    <property type="component" value="Unassembled WGS sequence"/>
</dbReference>
<feature type="signal peptide" evidence="4">
    <location>
        <begin position="1"/>
        <end position="25"/>
    </location>
</feature>
<comment type="similarity">
    <text evidence="1">Belongs to the leucine-binding protein family.</text>
</comment>
<dbReference type="GO" id="GO:0006865">
    <property type="term" value="P:amino acid transport"/>
    <property type="evidence" value="ECO:0007669"/>
    <property type="project" value="UniProtKB-KW"/>
</dbReference>
<dbReference type="Pfam" id="PF13458">
    <property type="entry name" value="Peripla_BP_6"/>
    <property type="match status" value="1"/>
</dbReference>
<evidence type="ECO:0000256" key="2">
    <source>
        <dbReference type="ARBA" id="ARBA00022729"/>
    </source>
</evidence>
<keyword evidence="2 4" id="KW-0732">Signal</keyword>
<sequence>MSLKSILAAAAIAAAAAGVAVPSQAADPLKIGVLFPLSGPMALIGNEAYQAAEVARDMINKRGGVLGRPVTYAVADAPAPTAANAEATRLIVREKVPVIAGSYASSLALAASEVAEREGALYWETIAVADKITQRKYKNTIRLTFNASMMGQTAADFAKDISGKLGKDPKDLRIAVISEDSEFGQSVGDAAANQTKTLGMQLVANERYSRTVNDLSSLVLSLKAAKPDAVIATSYLNDAALFWRQVRELDLHIPAMIGIGTGYALPDFLAATGASADGIFDVDAPASPNVSNLPEATQKLYAEFIEGFRAKEKRDPGPLGLIAFGGFWTLFTDVIPRAGSTDLAALRKAAYATDLPDGSLLTGAGVKLNQIGEKEAGQNTRALISVMQWQEGKLQVVWPQSAANAEMRKVPLPKWSDR</sequence>
<keyword evidence="3" id="KW-0813">Transport</keyword>
<proteinExistence type="inferred from homology"/>
<feature type="domain" description="Leucine-binding protein" evidence="5">
    <location>
        <begin position="28"/>
        <end position="390"/>
    </location>
</feature>
<dbReference type="EMBL" id="QOKV01000028">
    <property type="protein sequence ID" value="KAA0678324.1"/>
    <property type="molecule type" value="Genomic_DNA"/>
</dbReference>